<gene>
    <name evidence="1" type="ORF">CIPAW_07G081700</name>
</gene>
<evidence type="ECO:0000313" key="1">
    <source>
        <dbReference type="EMBL" id="KAG6647478.1"/>
    </source>
</evidence>
<proteinExistence type="predicted"/>
<dbReference type="AlphaFoldDB" id="A0A8T1PZ64"/>
<dbReference type="Proteomes" id="UP000811609">
    <property type="component" value="Chromosome 7"/>
</dbReference>
<accession>A0A8T1PZ64</accession>
<name>A0A8T1PZ64_CARIL</name>
<protein>
    <submittedName>
        <fullName evidence="1">Uncharacterized protein</fullName>
    </submittedName>
</protein>
<organism evidence="1 2">
    <name type="scientific">Carya illinoinensis</name>
    <name type="common">Pecan</name>
    <dbReference type="NCBI Taxonomy" id="32201"/>
    <lineage>
        <taxon>Eukaryota</taxon>
        <taxon>Viridiplantae</taxon>
        <taxon>Streptophyta</taxon>
        <taxon>Embryophyta</taxon>
        <taxon>Tracheophyta</taxon>
        <taxon>Spermatophyta</taxon>
        <taxon>Magnoliopsida</taxon>
        <taxon>eudicotyledons</taxon>
        <taxon>Gunneridae</taxon>
        <taxon>Pentapetalae</taxon>
        <taxon>rosids</taxon>
        <taxon>fabids</taxon>
        <taxon>Fagales</taxon>
        <taxon>Juglandaceae</taxon>
        <taxon>Carya</taxon>
    </lineage>
</organism>
<keyword evidence="2" id="KW-1185">Reference proteome</keyword>
<comment type="caution">
    <text evidence="1">The sequence shown here is derived from an EMBL/GenBank/DDBJ whole genome shotgun (WGS) entry which is preliminary data.</text>
</comment>
<sequence>MAGLQTLKSGLMWRVCDGRSNNIWKAKWVSSFPYFKLVSSRERDYWCEKVCDLFQPGQRRWNENMLKQLFLEEEIKAITSIPISSRGREDRLTWSLTSNGLYSINSGYHHQQQLEAEELGENSQKQMEKGMWKRLWSMKVAPAVKHFI</sequence>
<reference evidence="1" key="1">
    <citation type="submission" date="2020-12" db="EMBL/GenBank/DDBJ databases">
        <title>WGS assembly of Carya illinoinensis cv. Pawnee.</title>
        <authorList>
            <person name="Platts A."/>
            <person name="Shu S."/>
            <person name="Wright S."/>
            <person name="Barry K."/>
            <person name="Edger P."/>
            <person name="Pires J.C."/>
            <person name="Schmutz J."/>
        </authorList>
    </citation>
    <scope>NUCLEOTIDE SEQUENCE</scope>
    <source>
        <tissue evidence="1">Leaf</tissue>
    </source>
</reference>
<evidence type="ECO:0000313" key="2">
    <source>
        <dbReference type="Proteomes" id="UP000811609"/>
    </source>
</evidence>
<dbReference type="EMBL" id="CM031815">
    <property type="protein sequence ID" value="KAG6647478.1"/>
    <property type="molecule type" value="Genomic_DNA"/>
</dbReference>